<dbReference type="GO" id="GO:0032259">
    <property type="term" value="P:methylation"/>
    <property type="evidence" value="ECO:0007669"/>
    <property type="project" value="UniProtKB-KW"/>
</dbReference>
<comment type="similarity">
    <text evidence="2 8">Belongs to the peptidase A24 family.</text>
</comment>
<dbReference type="InterPro" id="IPR010627">
    <property type="entry name" value="Prepilin_pept_A24_N"/>
</dbReference>
<comment type="catalytic activity">
    <reaction evidence="9">
        <text>Typically cleaves a -Gly-|-Phe- bond to release an N-terminal, basic peptide of 5-8 residues from type IV prepilin, and then N-methylates the new N-terminal amino group, the methyl donor being S-adenosyl-L-methionine.</text>
        <dbReference type="EC" id="3.4.23.43"/>
    </reaction>
</comment>
<dbReference type="Pfam" id="PF01478">
    <property type="entry name" value="Peptidase_A24"/>
    <property type="match status" value="1"/>
</dbReference>
<evidence type="ECO:0000256" key="7">
    <source>
        <dbReference type="ARBA" id="ARBA00023136"/>
    </source>
</evidence>
<dbReference type="AlphaFoldDB" id="A0A975W6D6"/>
<protein>
    <recommendedName>
        <fullName evidence="9">Prepilin leader peptidase/N-methyltransferase</fullName>
        <ecNumber evidence="9">2.1.1.-</ecNumber>
        <ecNumber evidence="9">3.4.23.43</ecNumber>
    </recommendedName>
</protein>
<evidence type="ECO:0000259" key="12">
    <source>
        <dbReference type="Pfam" id="PF06750"/>
    </source>
</evidence>
<dbReference type="EMBL" id="FNYY01000001">
    <property type="protein sequence ID" value="SEI58171.1"/>
    <property type="molecule type" value="Genomic_DNA"/>
</dbReference>
<dbReference type="PRINTS" id="PR00864">
    <property type="entry name" value="PREPILNPTASE"/>
</dbReference>
<dbReference type="EC" id="3.4.23.43" evidence="9"/>
<evidence type="ECO:0000256" key="8">
    <source>
        <dbReference type="RuleBase" id="RU003793"/>
    </source>
</evidence>
<keyword evidence="5 9" id="KW-0812">Transmembrane</keyword>
<feature type="transmembrane region" description="Helical" evidence="10">
    <location>
        <begin position="125"/>
        <end position="142"/>
    </location>
</feature>
<proteinExistence type="inferred from homology"/>
<evidence type="ECO:0000256" key="4">
    <source>
        <dbReference type="ARBA" id="ARBA00022519"/>
    </source>
</evidence>
<keyword evidence="14" id="KW-1185">Reference proteome</keyword>
<gene>
    <name evidence="13" type="ORF">SAMN04487940_101288</name>
</gene>
<dbReference type="InterPro" id="IPR000045">
    <property type="entry name" value="Prepilin_IV_endopep_pep"/>
</dbReference>
<keyword evidence="9" id="KW-0645">Protease</keyword>
<keyword evidence="3" id="KW-1003">Cell membrane</keyword>
<evidence type="ECO:0000256" key="6">
    <source>
        <dbReference type="ARBA" id="ARBA00022989"/>
    </source>
</evidence>
<dbReference type="Gene3D" id="1.20.120.1220">
    <property type="match status" value="1"/>
</dbReference>
<dbReference type="PANTHER" id="PTHR30487:SF0">
    <property type="entry name" value="PREPILIN LEADER PEPTIDASE_N-METHYLTRANSFERASE-RELATED"/>
    <property type="match status" value="1"/>
</dbReference>
<evidence type="ECO:0000256" key="1">
    <source>
        <dbReference type="ARBA" id="ARBA00004429"/>
    </source>
</evidence>
<dbReference type="EC" id="2.1.1.-" evidence="9"/>
<sequence>MDDLWLWLAVLLAGPVGSFLAVWAERSCDGRSLSAPSACTGCGRRLAARDLIPVVSFLLRRRRCRYCGAALPWRLLAAEVLAIAAALAAIVVTETLPGLALTLGYLWLLLALGLTDLICLRLPDVMTGLLFALGLGLAWLDGRGPGNALVGGAIGAVTLLALRWGYQGLRGREGLGLGDVKLAAGIGAGLGALALPWVGLLASLAGLAAAALGVFGRANRDTPLPFGVFLCAAAGLVLLWR</sequence>
<evidence type="ECO:0000259" key="11">
    <source>
        <dbReference type="Pfam" id="PF01478"/>
    </source>
</evidence>
<dbReference type="GeneID" id="80816558"/>
<dbReference type="GO" id="GO:0004190">
    <property type="term" value="F:aspartic-type endopeptidase activity"/>
    <property type="evidence" value="ECO:0007669"/>
    <property type="project" value="UniProtKB-EC"/>
</dbReference>
<organism evidence="13 14">
    <name type="scientific">Marinovum algicola</name>
    <dbReference type="NCBI Taxonomy" id="42444"/>
    <lineage>
        <taxon>Bacteria</taxon>
        <taxon>Pseudomonadati</taxon>
        <taxon>Pseudomonadota</taxon>
        <taxon>Alphaproteobacteria</taxon>
        <taxon>Rhodobacterales</taxon>
        <taxon>Roseobacteraceae</taxon>
        <taxon>Marinovum</taxon>
    </lineage>
</organism>
<feature type="domain" description="Prepilin peptidase A24 N-terminal" evidence="12">
    <location>
        <begin position="15"/>
        <end position="90"/>
    </location>
</feature>
<evidence type="ECO:0000256" key="2">
    <source>
        <dbReference type="ARBA" id="ARBA00005801"/>
    </source>
</evidence>
<comment type="function">
    <text evidence="9">Plays an essential role in type IV pili and type II pseudopili formation by proteolytically removing the leader sequence from substrate proteins and subsequently monomethylating the alpha-amino group of the newly exposed N-terminal phenylalanine.</text>
</comment>
<feature type="transmembrane region" description="Helical" evidence="10">
    <location>
        <begin position="222"/>
        <end position="240"/>
    </location>
</feature>
<evidence type="ECO:0000313" key="14">
    <source>
        <dbReference type="Proteomes" id="UP000182932"/>
    </source>
</evidence>
<evidence type="ECO:0000256" key="10">
    <source>
        <dbReference type="SAM" id="Phobius"/>
    </source>
</evidence>
<keyword evidence="7 10" id="KW-0472">Membrane</keyword>
<feature type="transmembrane region" description="Helical" evidence="10">
    <location>
        <begin position="148"/>
        <end position="166"/>
    </location>
</feature>
<feature type="domain" description="Prepilin type IV endopeptidase peptidase" evidence="11">
    <location>
        <begin position="105"/>
        <end position="209"/>
    </location>
</feature>
<evidence type="ECO:0000256" key="3">
    <source>
        <dbReference type="ARBA" id="ARBA00022475"/>
    </source>
</evidence>
<feature type="transmembrane region" description="Helical" evidence="10">
    <location>
        <begin position="6"/>
        <end position="24"/>
    </location>
</feature>
<keyword evidence="9" id="KW-0489">Methyltransferase</keyword>
<feature type="transmembrane region" description="Helical" evidence="10">
    <location>
        <begin position="71"/>
        <end position="92"/>
    </location>
</feature>
<dbReference type="RefSeq" id="WP_074834441.1">
    <property type="nucleotide sequence ID" value="NZ_CBDCHJ010000006.1"/>
</dbReference>
<dbReference type="Proteomes" id="UP000182932">
    <property type="component" value="Unassembled WGS sequence"/>
</dbReference>
<dbReference type="InterPro" id="IPR050882">
    <property type="entry name" value="Prepilin_peptidase/N-MTase"/>
</dbReference>
<reference evidence="13 14" key="1">
    <citation type="submission" date="2016-10" db="EMBL/GenBank/DDBJ databases">
        <authorList>
            <person name="Varghese N."/>
            <person name="Submissions S."/>
        </authorList>
    </citation>
    <scope>NUCLEOTIDE SEQUENCE [LARGE SCALE GENOMIC DNA]</scope>
    <source>
        <strain evidence="13 14">FF3</strain>
    </source>
</reference>
<keyword evidence="9" id="KW-0378">Hydrolase</keyword>
<feature type="transmembrane region" description="Helical" evidence="10">
    <location>
        <begin position="98"/>
        <end position="118"/>
    </location>
</feature>
<keyword evidence="4" id="KW-0997">Cell inner membrane</keyword>
<accession>A0A975W6D6</accession>
<name>A0A975W6D6_9RHOB</name>
<keyword evidence="6 10" id="KW-1133">Transmembrane helix</keyword>
<dbReference type="GO" id="GO:0006465">
    <property type="term" value="P:signal peptide processing"/>
    <property type="evidence" value="ECO:0007669"/>
    <property type="project" value="TreeGrafter"/>
</dbReference>
<evidence type="ECO:0000313" key="13">
    <source>
        <dbReference type="EMBL" id="SEI58171.1"/>
    </source>
</evidence>
<evidence type="ECO:0000256" key="5">
    <source>
        <dbReference type="ARBA" id="ARBA00022692"/>
    </source>
</evidence>
<comment type="subcellular location">
    <subcellularLocation>
        <location evidence="1">Cell inner membrane</location>
        <topology evidence="1">Multi-pass membrane protein</topology>
    </subcellularLocation>
    <subcellularLocation>
        <location evidence="9">Cell membrane</location>
        <topology evidence="9">Multi-pass membrane protein</topology>
    </subcellularLocation>
</comment>
<dbReference type="PANTHER" id="PTHR30487">
    <property type="entry name" value="TYPE 4 PREPILIN-LIKE PROTEINS LEADER PEPTIDE-PROCESSING ENZYME"/>
    <property type="match status" value="1"/>
</dbReference>
<dbReference type="Pfam" id="PF06750">
    <property type="entry name" value="A24_N_bact"/>
    <property type="match status" value="1"/>
</dbReference>
<dbReference type="InterPro" id="IPR014032">
    <property type="entry name" value="Peptidase_A24A_bac"/>
</dbReference>
<comment type="caution">
    <text evidence="13">The sequence shown here is derived from an EMBL/GenBank/DDBJ whole genome shotgun (WGS) entry which is preliminary data.</text>
</comment>
<feature type="transmembrane region" description="Helical" evidence="10">
    <location>
        <begin position="187"/>
        <end position="216"/>
    </location>
</feature>
<keyword evidence="9" id="KW-0511">Multifunctional enzyme</keyword>
<dbReference type="GO" id="GO:0008168">
    <property type="term" value="F:methyltransferase activity"/>
    <property type="evidence" value="ECO:0007669"/>
    <property type="project" value="UniProtKB-KW"/>
</dbReference>
<keyword evidence="9" id="KW-0808">Transferase</keyword>
<dbReference type="GO" id="GO:0005886">
    <property type="term" value="C:plasma membrane"/>
    <property type="evidence" value="ECO:0007669"/>
    <property type="project" value="UniProtKB-SubCell"/>
</dbReference>
<evidence type="ECO:0000256" key="9">
    <source>
        <dbReference type="RuleBase" id="RU003794"/>
    </source>
</evidence>